<evidence type="ECO:0000256" key="7">
    <source>
        <dbReference type="SAM" id="Phobius"/>
    </source>
</evidence>
<keyword evidence="9" id="KW-1185">Reference proteome</keyword>
<sequence>MKTKGTLDLLKTTFQEFMKDECPRMAAALSYYTVFSLPPLMILLLLIAGTVFDPQQVQAAIHEQIGMLMGSAGADEIAAIINQAERPGGRGIKAVLGVGAILFGATGAFIQLQSALNAAWEVEPDPNQGGIRNFIFKRLLSLGMILGIAFLLLVSLGISAALSAMGGALGGFFPGVPEPVLYAVNLAISFVVITALFAAMFKVLPDARIAWRDVWVGAVVTSLLFLVGKFVLGFYLGRSNPGEAFGAAGSLALVLVWIYYSAMILLVGAEFTQTWAVTRGGGIRPESGARFKATEPVDPRDTPSGKAREQAKHP</sequence>
<dbReference type="EMBL" id="JACHIA010000018">
    <property type="protein sequence ID" value="MBB6072765.1"/>
    <property type="molecule type" value="Genomic_DNA"/>
</dbReference>
<dbReference type="GO" id="GO:0005886">
    <property type="term" value="C:plasma membrane"/>
    <property type="evidence" value="ECO:0007669"/>
    <property type="project" value="UniProtKB-SubCell"/>
</dbReference>
<evidence type="ECO:0000313" key="8">
    <source>
        <dbReference type="EMBL" id="MBB6072765.1"/>
    </source>
</evidence>
<feature type="transmembrane region" description="Helical" evidence="7">
    <location>
        <begin position="248"/>
        <end position="269"/>
    </location>
</feature>
<evidence type="ECO:0000256" key="6">
    <source>
        <dbReference type="SAM" id="MobiDB-lite"/>
    </source>
</evidence>
<proteinExistence type="predicted"/>
<keyword evidence="2" id="KW-1003">Cell membrane</keyword>
<dbReference type="Pfam" id="PF03631">
    <property type="entry name" value="Virul_fac_BrkB"/>
    <property type="match status" value="1"/>
</dbReference>
<protein>
    <submittedName>
        <fullName evidence="8">Membrane protein</fullName>
    </submittedName>
</protein>
<evidence type="ECO:0000313" key="9">
    <source>
        <dbReference type="Proteomes" id="UP000582837"/>
    </source>
</evidence>
<feature type="compositionally biased region" description="Basic and acidic residues" evidence="6">
    <location>
        <begin position="287"/>
        <end position="314"/>
    </location>
</feature>
<feature type="region of interest" description="Disordered" evidence="6">
    <location>
        <begin position="285"/>
        <end position="314"/>
    </location>
</feature>
<accession>A0A841H3I6</accession>
<keyword evidence="5 7" id="KW-0472">Membrane</keyword>
<evidence type="ECO:0000256" key="2">
    <source>
        <dbReference type="ARBA" id="ARBA00022475"/>
    </source>
</evidence>
<dbReference type="Proteomes" id="UP000582837">
    <property type="component" value="Unassembled WGS sequence"/>
</dbReference>
<dbReference type="PANTHER" id="PTHR30213">
    <property type="entry name" value="INNER MEMBRANE PROTEIN YHJD"/>
    <property type="match status" value="1"/>
</dbReference>
<dbReference type="InterPro" id="IPR017039">
    <property type="entry name" value="Virul_fac_BrkB"/>
</dbReference>
<evidence type="ECO:0000256" key="1">
    <source>
        <dbReference type="ARBA" id="ARBA00004651"/>
    </source>
</evidence>
<dbReference type="RefSeq" id="WP_170035521.1">
    <property type="nucleotide sequence ID" value="NZ_JABDTL010000001.1"/>
</dbReference>
<comment type="caution">
    <text evidence="8">The sequence shown here is derived from an EMBL/GenBank/DDBJ whole genome shotgun (WGS) entry which is preliminary data.</text>
</comment>
<gene>
    <name evidence="8" type="ORF">HNQ61_004429</name>
</gene>
<dbReference type="AlphaFoldDB" id="A0A841H3I6"/>
<comment type="subcellular location">
    <subcellularLocation>
        <location evidence="1">Cell membrane</location>
        <topology evidence="1">Multi-pass membrane protein</topology>
    </subcellularLocation>
</comment>
<organism evidence="8 9">
    <name type="scientific">Longimicrobium terrae</name>
    <dbReference type="NCBI Taxonomy" id="1639882"/>
    <lineage>
        <taxon>Bacteria</taxon>
        <taxon>Pseudomonadati</taxon>
        <taxon>Gemmatimonadota</taxon>
        <taxon>Longimicrobiia</taxon>
        <taxon>Longimicrobiales</taxon>
        <taxon>Longimicrobiaceae</taxon>
        <taxon>Longimicrobium</taxon>
    </lineage>
</organism>
<feature type="transmembrane region" description="Helical" evidence="7">
    <location>
        <begin position="182"/>
        <end position="201"/>
    </location>
</feature>
<dbReference type="NCBIfam" id="TIGR00765">
    <property type="entry name" value="yihY_not_rbn"/>
    <property type="match status" value="1"/>
</dbReference>
<evidence type="ECO:0000256" key="3">
    <source>
        <dbReference type="ARBA" id="ARBA00022692"/>
    </source>
</evidence>
<reference evidence="8 9" key="1">
    <citation type="submission" date="2020-08" db="EMBL/GenBank/DDBJ databases">
        <title>Genomic Encyclopedia of Type Strains, Phase IV (KMG-IV): sequencing the most valuable type-strain genomes for metagenomic binning, comparative biology and taxonomic classification.</title>
        <authorList>
            <person name="Goeker M."/>
        </authorList>
    </citation>
    <scope>NUCLEOTIDE SEQUENCE [LARGE SCALE GENOMIC DNA]</scope>
    <source>
        <strain evidence="8 9">DSM 29007</strain>
    </source>
</reference>
<keyword evidence="4 7" id="KW-1133">Transmembrane helix</keyword>
<dbReference type="PANTHER" id="PTHR30213:SF1">
    <property type="entry name" value="INNER MEMBRANE PROTEIN YHJD"/>
    <property type="match status" value="1"/>
</dbReference>
<evidence type="ECO:0000256" key="4">
    <source>
        <dbReference type="ARBA" id="ARBA00022989"/>
    </source>
</evidence>
<evidence type="ECO:0000256" key="5">
    <source>
        <dbReference type="ARBA" id="ARBA00023136"/>
    </source>
</evidence>
<feature type="transmembrane region" description="Helical" evidence="7">
    <location>
        <begin position="29"/>
        <end position="52"/>
    </location>
</feature>
<keyword evidence="3 7" id="KW-0812">Transmembrane</keyword>
<name>A0A841H3I6_9BACT</name>
<feature type="transmembrane region" description="Helical" evidence="7">
    <location>
        <begin position="139"/>
        <end position="162"/>
    </location>
</feature>
<dbReference type="PIRSF" id="PIRSF035875">
    <property type="entry name" value="RNase_BN"/>
    <property type="match status" value="1"/>
</dbReference>
<feature type="transmembrane region" description="Helical" evidence="7">
    <location>
        <begin position="213"/>
        <end position="236"/>
    </location>
</feature>